<gene>
    <name evidence="1" type="ORF">PAT01_04520</name>
</gene>
<keyword evidence="2" id="KW-1185">Reference proteome</keyword>
<accession>A0ABQ0UBN2</accession>
<name>A0ABQ0UBN2_PSEAF</name>
<dbReference type="Proteomes" id="UP000321189">
    <property type="component" value="Unassembled WGS sequence"/>
</dbReference>
<organism evidence="1 2">
    <name type="scientific">Pseudoalteromonas atlantica</name>
    <name type="common">Alteromonas atlantica</name>
    <dbReference type="NCBI Taxonomy" id="288"/>
    <lineage>
        <taxon>Bacteria</taxon>
        <taxon>Pseudomonadati</taxon>
        <taxon>Pseudomonadota</taxon>
        <taxon>Gammaproteobacteria</taxon>
        <taxon>Alteromonadales</taxon>
        <taxon>Pseudoalteromonadaceae</taxon>
        <taxon>Pseudoalteromonas</taxon>
    </lineage>
</organism>
<reference evidence="1 2" key="1">
    <citation type="submission" date="2019-07" db="EMBL/GenBank/DDBJ databases">
        <title>Whole genome shotgun sequence of Pseudoalteromonas atlantica NBRC 103033.</title>
        <authorList>
            <person name="Hosoyama A."/>
            <person name="Uohara A."/>
            <person name="Ohji S."/>
            <person name="Ichikawa N."/>
        </authorList>
    </citation>
    <scope>NUCLEOTIDE SEQUENCE [LARGE SCALE GENOMIC DNA]</scope>
    <source>
        <strain evidence="1 2">NBRC 103033</strain>
    </source>
</reference>
<sequence>MSGALVTKDAVLYLIRDLSTGSPKNVKVNLIELNSLRARILYYKGCIKKRI</sequence>
<protein>
    <submittedName>
        <fullName evidence="1">Uncharacterized protein</fullName>
    </submittedName>
</protein>
<comment type="caution">
    <text evidence="1">The sequence shown here is derived from an EMBL/GenBank/DDBJ whole genome shotgun (WGS) entry which is preliminary data.</text>
</comment>
<proteinExistence type="predicted"/>
<dbReference type="EMBL" id="BJUT01000002">
    <property type="protein sequence ID" value="GEK75148.1"/>
    <property type="molecule type" value="Genomic_DNA"/>
</dbReference>
<evidence type="ECO:0000313" key="1">
    <source>
        <dbReference type="EMBL" id="GEK75148.1"/>
    </source>
</evidence>
<evidence type="ECO:0000313" key="2">
    <source>
        <dbReference type="Proteomes" id="UP000321189"/>
    </source>
</evidence>